<keyword evidence="4" id="KW-1185">Reference proteome</keyword>
<feature type="domain" description="DNA2/NAM7 helicase-like C-terminal" evidence="3">
    <location>
        <begin position="398"/>
        <end position="576"/>
    </location>
</feature>
<dbReference type="GO" id="GO:0035194">
    <property type="term" value="P:regulatory ncRNA-mediated post-transcriptional gene silencing"/>
    <property type="evidence" value="ECO:0007669"/>
    <property type="project" value="TreeGrafter"/>
</dbReference>
<dbReference type="SUPFAM" id="SSF52540">
    <property type="entry name" value="P-loop containing nucleoside triphosphate hydrolases"/>
    <property type="match status" value="1"/>
</dbReference>
<evidence type="ECO:0000313" key="4">
    <source>
        <dbReference type="Proteomes" id="UP000492821"/>
    </source>
</evidence>
<sequence length="874" mass="99523">MAYVAKEKGEFYPYQKWYIQPRSPSDIHAYDVDPNEFNNVPETFESAKKLISDFARTEIHHFENLAIHPLGRNVVLQEYWYDENNKTWATFNVQEIGNTDFLKRKKLVLFESQPGKFFTSHIDRFDFKNNKLTVTIVDNDLFMKLMNKPLNLYTMVNYLLFANQLKSLDRIAASNDVIQKLAYDTPMIDNDNTAFENKYGRMQLSAALNFPMLDKEQEFAVQQMTRHSNTTFVLTGPTGTGKTVTLLKTVLQLVQSGGRIMVATTKNSAADAFTQGLIDHGFKDKNLLVRLVKGSYDGENLSEEAKAVVACEIPNNVHQMTVVILTVGYGFKLQLADRIMFSHIIVENAHEVPEVDIWTCLSMFGLQKETRLILAGDPELPGPHNLVSNIYSSNTFFKRSMLKRLYNSNAFRQHPALMVTLTANHRSHPDIVNAFRTLSSYRSSMIPARHMSGLDFPKGFNYPLTFCNVSKTEESDSNPAEAEIIAKYVEILTKTVPKIEIGIIAAGRPQQNLHEQMLTNTGIKLGTAYLFCGFERRVILFAAQCCGETLDHLIEPGYLNLVLSRATDLIVLVGNAAYLEKLDEWKTLINICKINNAFREESVVITPAAHPPPLPKPEPYLPPAKRQQRTPSNASQRRYQTDSSNSPDVSAQVLRTMEAMGQQFKEMSQTVHVMSQKFQVVTSSVAALAQEQSKMVQPKDFEHRRSLMIFGMPESRSVTPSARIEDDRKKLAQVFDAMNIEVTPVSIYRIPSIPPSDPRAPARRLTVIFANDRDRYIVFGNMHKLRDHAEFGRIIIDPARTKEELEHFRQCKHIIKQVREHGNDDMVFYCNRLCTRSENYPVKLCREEFLELCEKYPLPGVVESTPTGSEPYNE</sequence>
<evidence type="ECO:0000259" key="3">
    <source>
        <dbReference type="Pfam" id="PF13087"/>
    </source>
</evidence>
<dbReference type="InterPro" id="IPR041677">
    <property type="entry name" value="DNA2/NAM7_AAA_11"/>
</dbReference>
<evidence type="ECO:0000313" key="5">
    <source>
        <dbReference type="WBParaSite" id="Pan_g17713.t1"/>
    </source>
</evidence>
<dbReference type="Gene3D" id="3.40.50.300">
    <property type="entry name" value="P-loop containing nucleotide triphosphate hydrolases"/>
    <property type="match status" value="2"/>
</dbReference>
<dbReference type="GO" id="GO:0005829">
    <property type="term" value="C:cytosol"/>
    <property type="evidence" value="ECO:0007669"/>
    <property type="project" value="TreeGrafter"/>
</dbReference>
<feature type="region of interest" description="Disordered" evidence="1">
    <location>
        <begin position="607"/>
        <end position="649"/>
    </location>
</feature>
<dbReference type="Pfam" id="PF13086">
    <property type="entry name" value="AAA_11"/>
    <property type="match status" value="1"/>
</dbReference>
<feature type="domain" description="DNA2/NAM7 helicase helicase" evidence="2">
    <location>
        <begin position="213"/>
        <end position="298"/>
    </location>
</feature>
<feature type="compositionally biased region" description="Pro residues" evidence="1">
    <location>
        <begin position="609"/>
        <end position="622"/>
    </location>
</feature>
<reference evidence="4" key="1">
    <citation type="journal article" date="2013" name="Genetics">
        <title>The draft genome and transcriptome of Panagrellus redivivus are shaped by the harsh demands of a free-living lifestyle.</title>
        <authorList>
            <person name="Srinivasan J."/>
            <person name="Dillman A.R."/>
            <person name="Macchietto M.G."/>
            <person name="Heikkinen L."/>
            <person name="Lakso M."/>
            <person name="Fracchia K.M."/>
            <person name="Antoshechkin I."/>
            <person name="Mortazavi A."/>
            <person name="Wong G."/>
            <person name="Sternberg P.W."/>
        </authorList>
    </citation>
    <scope>NUCLEOTIDE SEQUENCE [LARGE SCALE GENOMIC DNA]</scope>
    <source>
        <strain evidence="4">MT8872</strain>
    </source>
</reference>
<dbReference type="GO" id="GO:0004386">
    <property type="term" value="F:helicase activity"/>
    <property type="evidence" value="ECO:0007669"/>
    <property type="project" value="InterPro"/>
</dbReference>
<dbReference type="InterPro" id="IPR027417">
    <property type="entry name" value="P-loop_NTPase"/>
</dbReference>
<evidence type="ECO:0000259" key="2">
    <source>
        <dbReference type="Pfam" id="PF13086"/>
    </source>
</evidence>
<protein>
    <submittedName>
        <fullName evidence="5">RNA helicase</fullName>
    </submittedName>
</protein>
<accession>A0A7E4V9Q6</accession>
<dbReference type="PANTHER" id="PTHR10887">
    <property type="entry name" value="DNA2/NAM7 HELICASE FAMILY"/>
    <property type="match status" value="1"/>
</dbReference>
<evidence type="ECO:0000256" key="1">
    <source>
        <dbReference type="SAM" id="MobiDB-lite"/>
    </source>
</evidence>
<organism evidence="4 5">
    <name type="scientific">Panagrellus redivivus</name>
    <name type="common">Microworm</name>
    <dbReference type="NCBI Taxonomy" id="6233"/>
    <lineage>
        <taxon>Eukaryota</taxon>
        <taxon>Metazoa</taxon>
        <taxon>Ecdysozoa</taxon>
        <taxon>Nematoda</taxon>
        <taxon>Chromadorea</taxon>
        <taxon>Rhabditida</taxon>
        <taxon>Tylenchina</taxon>
        <taxon>Panagrolaimomorpha</taxon>
        <taxon>Panagrolaimoidea</taxon>
        <taxon>Panagrolaimidae</taxon>
        <taxon>Panagrellus</taxon>
    </lineage>
</organism>
<dbReference type="InterPro" id="IPR041679">
    <property type="entry name" value="DNA2/NAM7-like_C"/>
</dbReference>
<dbReference type="Proteomes" id="UP000492821">
    <property type="component" value="Unassembled WGS sequence"/>
</dbReference>
<dbReference type="Pfam" id="PF13087">
    <property type="entry name" value="AAA_12"/>
    <property type="match status" value="1"/>
</dbReference>
<dbReference type="GO" id="GO:0043186">
    <property type="term" value="C:P granule"/>
    <property type="evidence" value="ECO:0007669"/>
    <property type="project" value="TreeGrafter"/>
</dbReference>
<dbReference type="InterPro" id="IPR045055">
    <property type="entry name" value="DNA2/NAM7-like"/>
</dbReference>
<reference evidence="5" key="2">
    <citation type="submission" date="2020-10" db="UniProtKB">
        <authorList>
            <consortium name="WormBaseParasite"/>
        </authorList>
    </citation>
    <scope>IDENTIFICATION</scope>
</reference>
<dbReference type="AlphaFoldDB" id="A0A7E4V9Q6"/>
<name>A0A7E4V9Q6_PANRE</name>
<feature type="compositionally biased region" description="Polar residues" evidence="1">
    <location>
        <begin position="629"/>
        <end position="649"/>
    </location>
</feature>
<dbReference type="PANTHER" id="PTHR10887:SF322">
    <property type="entry name" value="HELICASE MOV-10"/>
    <property type="match status" value="1"/>
</dbReference>
<proteinExistence type="predicted"/>
<dbReference type="WBParaSite" id="Pan_g17713.t1">
    <property type="protein sequence ID" value="Pan_g17713.t1"/>
    <property type="gene ID" value="Pan_g17713"/>
</dbReference>